<keyword evidence="2" id="KW-1185">Reference proteome</keyword>
<dbReference type="AlphaFoldDB" id="A0A7U2I862"/>
<evidence type="ECO:0000313" key="2">
    <source>
        <dbReference type="Proteomes" id="UP000663193"/>
    </source>
</evidence>
<reference evidence="2" key="1">
    <citation type="journal article" date="2021" name="BMC Genomics">
        <title>Chromosome-level genome assembly and manually-curated proteome of model necrotroph Parastagonospora nodorum Sn15 reveals a genome-wide trove of candidate effector homologs, and redundancy of virulence-related functions within an accessory chromosome.</title>
        <authorList>
            <person name="Bertazzoni S."/>
            <person name="Jones D.A.B."/>
            <person name="Phan H.T."/>
            <person name="Tan K.-C."/>
            <person name="Hane J.K."/>
        </authorList>
    </citation>
    <scope>NUCLEOTIDE SEQUENCE [LARGE SCALE GENOMIC DNA]</scope>
    <source>
        <strain evidence="2">SN15 / ATCC MYA-4574 / FGSC 10173)</strain>
    </source>
</reference>
<name>A0A7U2I862_PHANO</name>
<protein>
    <submittedName>
        <fullName evidence="1">Uncharacterized protein</fullName>
    </submittedName>
</protein>
<proteinExistence type="predicted"/>
<accession>A0A7U2I862</accession>
<dbReference type="EMBL" id="CP069038">
    <property type="protein sequence ID" value="QRD03768.1"/>
    <property type="molecule type" value="Genomic_DNA"/>
</dbReference>
<organism evidence="1 2">
    <name type="scientific">Phaeosphaeria nodorum (strain SN15 / ATCC MYA-4574 / FGSC 10173)</name>
    <name type="common">Glume blotch fungus</name>
    <name type="synonym">Parastagonospora nodorum</name>
    <dbReference type="NCBI Taxonomy" id="321614"/>
    <lineage>
        <taxon>Eukaryota</taxon>
        <taxon>Fungi</taxon>
        <taxon>Dikarya</taxon>
        <taxon>Ascomycota</taxon>
        <taxon>Pezizomycotina</taxon>
        <taxon>Dothideomycetes</taxon>
        <taxon>Pleosporomycetidae</taxon>
        <taxon>Pleosporales</taxon>
        <taxon>Pleosporineae</taxon>
        <taxon>Phaeosphaeriaceae</taxon>
        <taxon>Parastagonospora</taxon>
    </lineage>
</organism>
<evidence type="ECO:0000313" key="1">
    <source>
        <dbReference type="EMBL" id="QRD03768.1"/>
    </source>
</evidence>
<gene>
    <name evidence="1" type="ORF">JI435_420230</name>
</gene>
<sequence>MLFFSGAEGFDLDSRMHRGKETEYIQSSLQGSRKVVSRTEILKKHERERRG</sequence>
<dbReference type="VEuPathDB" id="FungiDB:JI435_420230"/>
<dbReference type="Proteomes" id="UP000663193">
    <property type="component" value="Chromosome 16"/>
</dbReference>